<evidence type="ECO:0000256" key="1">
    <source>
        <dbReference type="SAM" id="MobiDB-lite"/>
    </source>
</evidence>
<gene>
    <name evidence="3" type="primary">LTC4S</name>
</gene>
<feature type="region of interest" description="Disordered" evidence="1">
    <location>
        <begin position="114"/>
        <end position="143"/>
    </location>
</feature>
<reference evidence="3" key="1">
    <citation type="submission" date="2025-08" db="UniProtKB">
        <authorList>
            <consortium name="RefSeq"/>
        </authorList>
    </citation>
    <scope>IDENTIFICATION</scope>
    <source>
        <tissue evidence="3">Blood</tissue>
    </source>
</reference>
<evidence type="ECO:0000313" key="2">
    <source>
        <dbReference type="Proteomes" id="UP001652662"/>
    </source>
</evidence>
<sequence length="179" mass="18828">MKDEVALLAAVTLLGVLQQGDLGAEALPRVAAAHHRPARVRARLPSPSELQRVLPAVRRHALGRRHLLSRRCGGPVRPGLPVGTPPLLSGLRALAAAKAGPAVRERARALAAAGAGGARPARPLRPGRAARRAPRTAPHRAAQGLRWRTPGRRNWGARASWTAGEGCSPPPSSLELKCL</sequence>
<accession>A0ABM4KDB4</accession>
<protein>
    <submittedName>
        <fullName evidence="3">Leukotriene C4 synthase isoform X1</fullName>
    </submittedName>
</protein>
<feature type="compositionally biased region" description="Low complexity" evidence="1">
    <location>
        <begin position="114"/>
        <end position="127"/>
    </location>
</feature>
<dbReference type="Proteomes" id="UP001652662">
    <property type="component" value="Chromosome 13"/>
</dbReference>
<keyword evidence="2" id="KW-1185">Reference proteome</keyword>
<organism evidence="2 3">
    <name type="scientific">Equus przewalskii</name>
    <name type="common">Przewalski's horse</name>
    <name type="synonym">Equus caballus przewalskii</name>
    <dbReference type="NCBI Taxonomy" id="9798"/>
    <lineage>
        <taxon>Eukaryota</taxon>
        <taxon>Metazoa</taxon>
        <taxon>Chordata</taxon>
        <taxon>Craniata</taxon>
        <taxon>Vertebrata</taxon>
        <taxon>Euteleostomi</taxon>
        <taxon>Mammalia</taxon>
        <taxon>Eutheria</taxon>
        <taxon>Laurasiatheria</taxon>
        <taxon>Perissodactyla</taxon>
        <taxon>Equidae</taxon>
        <taxon>Equus</taxon>
    </lineage>
</organism>
<name>A0ABM4KDB4_EQUPR</name>
<feature type="compositionally biased region" description="Basic residues" evidence="1">
    <location>
        <begin position="128"/>
        <end position="138"/>
    </location>
</feature>
<dbReference type="RefSeq" id="XP_070426176.1">
    <property type="nucleotide sequence ID" value="XM_070570075.1"/>
</dbReference>
<dbReference type="GeneID" id="103560012"/>
<proteinExistence type="predicted"/>
<evidence type="ECO:0000313" key="3">
    <source>
        <dbReference type="RefSeq" id="XP_070426176.1"/>
    </source>
</evidence>